<organism evidence="8 9">
    <name type="scientific">Populus tomentosa</name>
    <name type="common">Chinese white poplar</name>
    <dbReference type="NCBI Taxonomy" id="118781"/>
    <lineage>
        <taxon>Eukaryota</taxon>
        <taxon>Viridiplantae</taxon>
        <taxon>Streptophyta</taxon>
        <taxon>Embryophyta</taxon>
        <taxon>Tracheophyta</taxon>
        <taxon>Spermatophyta</taxon>
        <taxon>Magnoliopsida</taxon>
        <taxon>eudicotyledons</taxon>
        <taxon>Gunneridae</taxon>
        <taxon>Pentapetalae</taxon>
        <taxon>rosids</taxon>
        <taxon>fabids</taxon>
        <taxon>Malpighiales</taxon>
        <taxon>Salicaceae</taxon>
        <taxon>Saliceae</taxon>
        <taxon>Populus</taxon>
    </lineage>
</organism>
<evidence type="ECO:0000256" key="4">
    <source>
        <dbReference type="ARBA" id="ARBA00022989"/>
    </source>
</evidence>
<comment type="caution">
    <text evidence="8">The sequence shown here is derived from an EMBL/GenBank/DDBJ whole genome shotgun (WGS) entry which is preliminary data.</text>
</comment>
<proteinExistence type="inferred from homology"/>
<evidence type="ECO:0000256" key="2">
    <source>
        <dbReference type="ARBA" id="ARBA00009444"/>
    </source>
</evidence>
<name>A0A8X8C8K0_POPTO</name>
<gene>
    <name evidence="8" type="ORF">POTOM_052288</name>
</gene>
<protein>
    <submittedName>
        <fullName evidence="8">Uncharacterized protein</fullName>
    </submittedName>
</protein>
<evidence type="ECO:0000313" key="9">
    <source>
        <dbReference type="Proteomes" id="UP000886885"/>
    </source>
</evidence>
<comment type="subcellular location">
    <subcellularLocation>
        <location evidence="1">Membrane</location>
        <topology evidence="1">Single-pass membrane protein</topology>
    </subcellularLocation>
</comment>
<evidence type="ECO:0000256" key="5">
    <source>
        <dbReference type="ARBA" id="ARBA00023136"/>
    </source>
</evidence>
<evidence type="ECO:0000256" key="7">
    <source>
        <dbReference type="SAM" id="Phobius"/>
    </source>
</evidence>
<evidence type="ECO:0000256" key="3">
    <source>
        <dbReference type="ARBA" id="ARBA00022692"/>
    </source>
</evidence>
<keyword evidence="5 7" id="KW-0472">Membrane</keyword>
<feature type="region of interest" description="Disordered" evidence="6">
    <location>
        <begin position="1"/>
        <end position="42"/>
    </location>
</feature>
<dbReference type="AlphaFoldDB" id="A0A8X8C8K0"/>
<evidence type="ECO:0000256" key="1">
    <source>
        <dbReference type="ARBA" id="ARBA00004167"/>
    </source>
</evidence>
<keyword evidence="4 7" id="KW-1133">Transmembrane helix</keyword>
<keyword evidence="3 7" id="KW-0812">Transmembrane</keyword>
<dbReference type="PANTHER" id="PTHR31568:SF122">
    <property type="entry name" value="PROTEIN CYSTEINE-RICH TRANSMEMBRANE MODULE 9"/>
    <property type="match status" value="1"/>
</dbReference>
<evidence type="ECO:0000313" key="8">
    <source>
        <dbReference type="EMBL" id="KAG6743589.1"/>
    </source>
</evidence>
<evidence type="ECO:0000256" key="6">
    <source>
        <dbReference type="SAM" id="MobiDB-lite"/>
    </source>
</evidence>
<feature type="transmembrane region" description="Helical" evidence="7">
    <location>
        <begin position="84"/>
        <end position="103"/>
    </location>
</feature>
<dbReference type="OrthoDB" id="785836at2759"/>
<comment type="similarity">
    <text evidence="2">Belongs to the CYSTM1 family.</text>
</comment>
<sequence length="129" mass="14158">MSQNQATVAYPPPPASTGPSTYSAPPPAGYPTMDGQTYQQDPIPVETKSRGDGFWKGCISASHIIDSSSQTGLYMTVKYYRRRITYLCCLVLLLCLGHLLLRIDGVSCINIDVLFVFCSLHLCFSGFLL</sequence>
<dbReference type="Proteomes" id="UP000886885">
    <property type="component" value="Chromosome 16D"/>
</dbReference>
<dbReference type="EMBL" id="JAAWWB010000032">
    <property type="protein sequence ID" value="KAG6743589.1"/>
    <property type="molecule type" value="Genomic_DNA"/>
</dbReference>
<reference evidence="8" key="1">
    <citation type="journal article" date="2020" name="bioRxiv">
        <title>Hybrid origin of Populus tomentosa Carr. identified through genome sequencing and phylogenomic analysis.</title>
        <authorList>
            <person name="An X."/>
            <person name="Gao K."/>
            <person name="Chen Z."/>
            <person name="Li J."/>
            <person name="Yang X."/>
            <person name="Yang X."/>
            <person name="Zhou J."/>
            <person name="Guo T."/>
            <person name="Zhao T."/>
            <person name="Huang S."/>
            <person name="Miao D."/>
            <person name="Khan W.U."/>
            <person name="Rao P."/>
            <person name="Ye M."/>
            <person name="Lei B."/>
            <person name="Liao W."/>
            <person name="Wang J."/>
            <person name="Ji L."/>
            <person name="Li Y."/>
            <person name="Guo B."/>
            <person name="Mustafa N.S."/>
            <person name="Li S."/>
            <person name="Yun Q."/>
            <person name="Keller S.R."/>
            <person name="Mao J."/>
            <person name="Zhang R."/>
            <person name="Strauss S.H."/>
        </authorList>
    </citation>
    <scope>NUCLEOTIDE SEQUENCE</scope>
    <source>
        <strain evidence="8">GM15</strain>
        <tissue evidence="8">Leaf</tissue>
    </source>
</reference>
<keyword evidence="9" id="KW-1185">Reference proteome</keyword>
<dbReference type="GO" id="GO:0005886">
    <property type="term" value="C:plasma membrane"/>
    <property type="evidence" value="ECO:0007669"/>
    <property type="project" value="InterPro"/>
</dbReference>
<feature type="transmembrane region" description="Helical" evidence="7">
    <location>
        <begin position="109"/>
        <end position="128"/>
    </location>
</feature>
<dbReference type="PANTHER" id="PTHR31568">
    <property type="entry name" value="RCG49325, ISOFORM CRA_A"/>
    <property type="match status" value="1"/>
</dbReference>
<dbReference type="InterPro" id="IPR044850">
    <property type="entry name" value="WIH1-like"/>
</dbReference>
<accession>A0A8X8C8K0</accession>